<name>A0A8J2ZFK9_9PROT</name>
<accession>A0A8J2ZFK9</accession>
<reference evidence="2 3" key="1">
    <citation type="journal article" date="2014" name="Int. J. Syst. Evol. Microbiol.">
        <title>Complete genome sequence of Corynebacterium casei LMG S-19264T (=DSM 44701T), isolated from a smear-ripened cheese.</title>
        <authorList>
            <consortium name="US DOE Joint Genome Institute (JGI-PGF)"/>
            <person name="Walter F."/>
            <person name="Albersmeier A."/>
            <person name="Kalinowski J."/>
            <person name="Ruckert C."/>
        </authorList>
    </citation>
    <scope>NUCLEOTIDE SEQUENCE [LARGE SCALE GENOMIC DNA]</scope>
    <source>
        <strain evidence="2 3">CGMCC 1.16330</strain>
    </source>
</reference>
<evidence type="ECO:0000313" key="2">
    <source>
        <dbReference type="EMBL" id="GGG49080.1"/>
    </source>
</evidence>
<dbReference type="AlphaFoldDB" id="A0A8J2ZFK9"/>
<dbReference type="InterPro" id="IPR007922">
    <property type="entry name" value="DciA-like"/>
</dbReference>
<organism evidence="2 3">
    <name type="scientific">Caldovatus sediminis</name>
    <dbReference type="NCBI Taxonomy" id="2041189"/>
    <lineage>
        <taxon>Bacteria</taxon>
        <taxon>Pseudomonadati</taxon>
        <taxon>Pseudomonadota</taxon>
        <taxon>Alphaproteobacteria</taxon>
        <taxon>Acetobacterales</taxon>
        <taxon>Roseomonadaceae</taxon>
        <taxon>Caldovatus</taxon>
    </lineage>
</organism>
<dbReference type="PIRSF" id="PIRSF032064">
    <property type="entry name" value="UCP032064"/>
    <property type="match status" value="1"/>
</dbReference>
<comment type="caution">
    <text evidence="2">The sequence shown here is derived from an EMBL/GenBank/DDBJ whole genome shotgun (WGS) entry which is preliminary data.</text>
</comment>
<sequence length="180" mass="18747">MTASGEGEPDHPADRRGGREPERGHGGPRPLGAIVPRLTRPAFRRRSPAAAQIMADWPEVVGPALAALAVPRRLAQGTLTLACAGPVALELAHLAPQLIARINAHCGRVAVQRLRFVQAPAAAAGAGHAARRGGMPAATDRLPSRVSEALGRVGAPDLRAALEKLARGVYRSSQRRGADS</sequence>
<feature type="region of interest" description="Disordered" evidence="1">
    <location>
        <begin position="1"/>
        <end position="34"/>
    </location>
</feature>
<dbReference type="Proteomes" id="UP000597507">
    <property type="component" value="Unassembled WGS sequence"/>
</dbReference>
<dbReference type="EMBL" id="BMKS01000019">
    <property type="protein sequence ID" value="GGG49080.1"/>
    <property type="molecule type" value="Genomic_DNA"/>
</dbReference>
<dbReference type="RefSeq" id="WP_188903594.1">
    <property type="nucleotide sequence ID" value="NZ_BMKS01000019.1"/>
</dbReference>
<protein>
    <recommendedName>
        <fullName evidence="4">DUF721 domain-containing protein</fullName>
    </recommendedName>
</protein>
<keyword evidence="3" id="KW-1185">Reference proteome</keyword>
<gene>
    <name evidence="2" type="ORF">GCM10010964_40530</name>
</gene>
<evidence type="ECO:0000313" key="3">
    <source>
        <dbReference type="Proteomes" id="UP000597507"/>
    </source>
</evidence>
<proteinExistence type="predicted"/>
<dbReference type="InterPro" id="IPR010593">
    <property type="entry name" value="DUF1159"/>
</dbReference>
<feature type="compositionally biased region" description="Basic and acidic residues" evidence="1">
    <location>
        <begin position="8"/>
        <end position="25"/>
    </location>
</feature>
<dbReference type="PANTHER" id="PTHR36456">
    <property type="entry name" value="UPF0232 PROTEIN SCO3875"/>
    <property type="match status" value="1"/>
</dbReference>
<dbReference type="PANTHER" id="PTHR36456:SF1">
    <property type="entry name" value="UPF0232 PROTEIN SCO3875"/>
    <property type="match status" value="1"/>
</dbReference>
<dbReference type="Pfam" id="PF05258">
    <property type="entry name" value="DciA"/>
    <property type="match status" value="1"/>
</dbReference>
<evidence type="ECO:0008006" key="4">
    <source>
        <dbReference type="Google" id="ProtNLM"/>
    </source>
</evidence>
<evidence type="ECO:0000256" key="1">
    <source>
        <dbReference type="SAM" id="MobiDB-lite"/>
    </source>
</evidence>